<evidence type="ECO:0000256" key="3">
    <source>
        <dbReference type="ARBA" id="ARBA00022475"/>
    </source>
</evidence>
<keyword evidence="10" id="KW-1185">Reference proteome</keyword>
<gene>
    <name evidence="9" type="ORF">U1T56_08845</name>
</gene>
<dbReference type="PROSITE" id="PS50928">
    <property type="entry name" value="ABC_TM1"/>
    <property type="match status" value="2"/>
</dbReference>
<evidence type="ECO:0000256" key="5">
    <source>
        <dbReference type="ARBA" id="ARBA00022989"/>
    </source>
</evidence>
<dbReference type="Proteomes" id="UP001375743">
    <property type="component" value="Unassembled WGS sequence"/>
</dbReference>
<comment type="subcellular location">
    <subcellularLocation>
        <location evidence="1 7">Cell membrane</location>
        <topology evidence="1 7">Multi-pass membrane protein</topology>
    </subcellularLocation>
</comment>
<proteinExistence type="inferred from homology"/>
<dbReference type="Pfam" id="PF00528">
    <property type="entry name" value="BPD_transp_1"/>
    <property type="match status" value="2"/>
</dbReference>
<comment type="caution">
    <text evidence="9">The sequence shown here is derived from an EMBL/GenBank/DDBJ whole genome shotgun (WGS) entry which is preliminary data.</text>
</comment>
<evidence type="ECO:0000313" key="10">
    <source>
        <dbReference type="Proteomes" id="UP001375743"/>
    </source>
</evidence>
<keyword evidence="5 7" id="KW-1133">Transmembrane helix</keyword>
<evidence type="ECO:0000313" key="9">
    <source>
        <dbReference type="EMBL" id="MEK0083259.1"/>
    </source>
</evidence>
<keyword evidence="4 7" id="KW-0812">Transmembrane</keyword>
<organism evidence="9 10">
    <name type="scientific">Benzoatithermus flavus</name>
    <dbReference type="NCBI Taxonomy" id="3108223"/>
    <lineage>
        <taxon>Bacteria</taxon>
        <taxon>Pseudomonadati</taxon>
        <taxon>Pseudomonadota</taxon>
        <taxon>Alphaproteobacteria</taxon>
        <taxon>Geminicoccales</taxon>
        <taxon>Geminicoccaceae</taxon>
        <taxon>Benzoatithermus</taxon>
    </lineage>
</organism>
<evidence type="ECO:0000256" key="7">
    <source>
        <dbReference type="RuleBase" id="RU363032"/>
    </source>
</evidence>
<feature type="transmembrane region" description="Helical" evidence="7">
    <location>
        <begin position="431"/>
        <end position="451"/>
    </location>
</feature>
<dbReference type="InterPro" id="IPR000515">
    <property type="entry name" value="MetI-like"/>
</dbReference>
<dbReference type="InterPro" id="IPR035906">
    <property type="entry name" value="MetI-like_sf"/>
</dbReference>
<keyword evidence="2 7" id="KW-0813">Transport</keyword>
<keyword evidence="3" id="KW-1003">Cell membrane</keyword>
<evidence type="ECO:0000259" key="8">
    <source>
        <dbReference type="PROSITE" id="PS50928"/>
    </source>
</evidence>
<name>A0ABU8XQA1_9PROT</name>
<evidence type="ECO:0000256" key="2">
    <source>
        <dbReference type="ARBA" id="ARBA00022448"/>
    </source>
</evidence>
<protein>
    <submittedName>
        <fullName evidence="9">Iron ABC transporter permease</fullName>
    </submittedName>
</protein>
<sequence>MSIAADQPASASARIEGPGTRRSLTALAAPGAGTLLAFLLCLVVAAPLLALLGFVGQPTQGLWTHLASTVLGEYLRNSALLCLGVGAGTLAVGTGAAWLVTMYRFPGQRVLNWALVLPLAMPGYVLAYAYTDFLQVTGPVQTLLRELTGWGWRDYWFPNIRSLGGAVFVLTAAFYPYVYVLARAGFAEQSQCALEVSRTLGCTPFAAFRRVGLPLARPAIAAGIAFVMMETLADFGAVAYFELRTFTTGIYRAWYALGSPAAAAQLASLLLLLVFAVLALEWSARGRGRFANNTTHIFRKERVELEGWRGWAAFGLCLLPVLVGFVLPAIVLAGMAWSTSDGIGLARLLHLTGNTALLGALASVVVVAMAITGLLAANREGSMVARSLLRTAALGYAVPGAVIGVGIVIALGSFDGAADQLVKAVTGTGTGLILSGTVMALLYAYLVRFFAAGFNPLEAGMAKIAPTLGDAARVLGCAPLAVASRVTLPLLRPSLISALLIVLVDVMKELPATLILRPFNFDTLAVEAFQLATTERLDGAALPSLVIVAVGLVPVVMLCRMLDRGRMTAIS</sequence>
<evidence type="ECO:0000256" key="1">
    <source>
        <dbReference type="ARBA" id="ARBA00004651"/>
    </source>
</evidence>
<feature type="transmembrane region" description="Helical" evidence="7">
    <location>
        <begin position="110"/>
        <end position="130"/>
    </location>
</feature>
<feature type="transmembrane region" description="Helical" evidence="7">
    <location>
        <begin position="388"/>
        <end position="411"/>
    </location>
</feature>
<dbReference type="EMBL" id="JBBLZC010000007">
    <property type="protein sequence ID" value="MEK0083259.1"/>
    <property type="molecule type" value="Genomic_DNA"/>
</dbReference>
<dbReference type="CDD" id="cd06261">
    <property type="entry name" value="TM_PBP2"/>
    <property type="match status" value="2"/>
</dbReference>
<feature type="transmembrane region" description="Helical" evidence="7">
    <location>
        <begin position="357"/>
        <end position="376"/>
    </location>
</feature>
<feature type="transmembrane region" description="Helical" evidence="7">
    <location>
        <begin position="24"/>
        <end position="54"/>
    </location>
</feature>
<feature type="transmembrane region" description="Helical" evidence="7">
    <location>
        <begin position="539"/>
        <end position="559"/>
    </location>
</feature>
<comment type="similarity">
    <text evidence="7">Belongs to the binding-protein-dependent transport system permease family.</text>
</comment>
<reference evidence="9 10" key="1">
    <citation type="submission" date="2024-01" db="EMBL/GenBank/DDBJ databases">
        <title>Multi-omics insights into the function and evolution of sodium benzoate biodegradation pathways in Benzoatithermus flavus gen. nov., sp. nov. from hot spring.</title>
        <authorList>
            <person name="Hu C.-J."/>
            <person name="Li W.-J."/>
        </authorList>
    </citation>
    <scope>NUCLEOTIDE SEQUENCE [LARGE SCALE GENOMIC DNA]</scope>
    <source>
        <strain evidence="9 10">SYSU G07066</strain>
    </source>
</reference>
<dbReference type="PANTHER" id="PTHR30183">
    <property type="entry name" value="MOLYBDENUM TRANSPORT SYSTEM PERMEASE PROTEIN MODB"/>
    <property type="match status" value="1"/>
</dbReference>
<evidence type="ECO:0000256" key="4">
    <source>
        <dbReference type="ARBA" id="ARBA00022692"/>
    </source>
</evidence>
<keyword evidence="6 7" id="KW-0472">Membrane</keyword>
<dbReference type="RefSeq" id="WP_418159106.1">
    <property type="nucleotide sequence ID" value="NZ_JBBLZC010000007.1"/>
</dbReference>
<feature type="transmembrane region" description="Helical" evidence="7">
    <location>
        <begin position="310"/>
        <end position="337"/>
    </location>
</feature>
<evidence type="ECO:0000256" key="6">
    <source>
        <dbReference type="ARBA" id="ARBA00023136"/>
    </source>
</evidence>
<feature type="transmembrane region" description="Helical" evidence="7">
    <location>
        <begin position="74"/>
        <end position="98"/>
    </location>
</feature>
<feature type="transmembrane region" description="Helical" evidence="7">
    <location>
        <begin position="253"/>
        <end position="280"/>
    </location>
</feature>
<feature type="transmembrane region" description="Helical" evidence="7">
    <location>
        <begin position="160"/>
        <end position="181"/>
    </location>
</feature>
<dbReference type="PANTHER" id="PTHR30183:SF2">
    <property type="entry name" value="IRON UTILIZATION PROTEIN"/>
    <property type="match status" value="1"/>
</dbReference>
<feature type="transmembrane region" description="Helical" evidence="7">
    <location>
        <begin position="219"/>
        <end position="241"/>
    </location>
</feature>
<accession>A0ABU8XQA1</accession>
<dbReference type="Gene3D" id="1.10.3720.10">
    <property type="entry name" value="MetI-like"/>
    <property type="match status" value="2"/>
</dbReference>
<dbReference type="SUPFAM" id="SSF161098">
    <property type="entry name" value="MetI-like"/>
    <property type="match status" value="2"/>
</dbReference>
<feature type="domain" description="ABC transmembrane type-1" evidence="8">
    <location>
        <begin position="352"/>
        <end position="558"/>
    </location>
</feature>
<feature type="transmembrane region" description="Helical" evidence="7">
    <location>
        <begin position="495"/>
        <end position="519"/>
    </location>
</feature>
<feature type="domain" description="ABC transmembrane type-1" evidence="8">
    <location>
        <begin position="75"/>
        <end position="279"/>
    </location>
</feature>